<feature type="transmembrane region" description="Helical" evidence="7">
    <location>
        <begin position="358"/>
        <end position="377"/>
    </location>
</feature>
<keyword evidence="2" id="KW-0813">Transport</keyword>
<sequence length="421" mass="43878">MMDGVAERSGTARAVDRSRHNTVVLVVFTAVTNLADGVLKIALPLLATTLTSSPGLVAAVSLALTLPWLLTALHVGVLVDRFDRRALLWLANGMRLLTLAALLAAWTSDALGLPLLLAGSAALGVAEVIALTSAMALTPSAVGPTWRERANAWITGAETVCNEFCGPFVGGMLVAVGSTFALGATAAGYVLATAVLVLLAGRFRVVREAREVSVSARIGEGLRYLWERRLLRLMALVLTVLCSCWGAWLALMPLMATTTLGLGPREYGMLLSALGAGGLVGALSVTALNRLIGQRRVLFADLIGTFAMVIAPVVTTELWVLAGGAFLGGMGGTLWAVNARTIAQHLVEPEMMGRYSAVARLFSWGAMPVGAGAVGLLGELFGMRAALVVFAVAVLITIPPFLRTMTPGVLASVEQGAAPDR</sequence>
<comment type="caution">
    <text evidence="9">The sequence shown here is derived from an EMBL/GenBank/DDBJ whole genome shotgun (WGS) entry which is preliminary data.</text>
</comment>
<keyword evidence="3" id="KW-1003">Cell membrane</keyword>
<dbReference type="CDD" id="cd06173">
    <property type="entry name" value="MFS_MefA_like"/>
    <property type="match status" value="1"/>
</dbReference>
<dbReference type="InterPro" id="IPR020846">
    <property type="entry name" value="MFS_dom"/>
</dbReference>
<dbReference type="SUPFAM" id="SSF103473">
    <property type="entry name" value="MFS general substrate transporter"/>
    <property type="match status" value="1"/>
</dbReference>
<keyword evidence="10" id="KW-1185">Reference proteome</keyword>
<evidence type="ECO:0000256" key="6">
    <source>
        <dbReference type="ARBA" id="ARBA00023136"/>
    </source>
</evidence>
<feature type="transmembrane region" description="Helical" evidence="7">
    <location>
        <begin position="383"/>
        <end position="402"/>
    </location>
</feature>
<evidence type="ECO:0000256" key="2">
    <source>
        <dbReference type="ARBA" id="ARBA00022448"/>
    </source>
</evidence>
<dbReference type="OrthoDB" id="145388at2"/>
<keyword evidence="4 7" id="KW-0812">Transmembrane</keyword>
<dbReference type="EMBL" id="VIWX01000002">
    <property type="protein sequence ID" value="TWF95624.1"/>
    <property type="molecule type" value="Genomic_DNA"/>
</dbReference>
<evidence type="ECO:0000256" key="5">
    <source>
        <dbReference type="ARBA" id="ARBA00022989"/>
    </source>
</evidence>
<name>A0A561U8E5_9PSEU</name>
<reference evidence="9 10" key="1">
    <citation type="submission" date="2019-06" db="EMBL/GenBank/DDBJ databases">
        <title>Sequencing the genomes of 1000 actinobacteria strains.</title>
        <authorList>
            <person name="Klenk H.-P."/>
        </authorList>
    </citation>
    <scope>NUCLEOTIDE SEQUENCE [LARGE SCALE GENOMIC DNA]</scope>
    <source>
        <strain evidence="9 10">DSM 46699</strain>
    </source>
</reference>
<feature type="transmembrane region" description="Helical" evidence="7">
    <location>
        <begin position="21"/>
        <end position="43"/>
    </location>
</feature>
<accession>A0A561U8E5</accession>
<dbReference type="InterPro" id="IPR010290">
    <property type="entry name" value="TM_effector"/>
</dbReference>
<evidence type="ECO:0000259" key="8">
    <source>
        <dbReference type="PROSITE" id="PS50850"/>
    </source>
</evidence>
<feature type="transmembrane region" description="Helical" evidence="7">
    <location>
        <begin position="55"/>
        <end position="79"/>
    </location>
</feature>
<keyword evidence="5 7" id="KW-1133">Transmembrane helix</keyword>
<dbReference type="Proteomes" id="UP000316184">
    <property type="component" value="Unassembled WGS sequence"/>
</dbReference>
<feature type="transmembrane region" description="Helical" evidence="7">
    <location>
        <begin position="180"/>
        <end position="200"/>
    </location>
</feature>
<evidence type="ECO:0000313" key="9">
    <source>
        <dbReference type="EMBL" id="TWF95624.1"/>
    </source>
</evidence>
<evidence type="ECO:0000256" key="4">
    <source>
        <dbReference type="ARBA" id="ARBA00022692"/>
    </source>
</evidence>
<organism evidence="9 10">
    <name type="scientific">Saccharopolyspora dendranthemae</name>
    <dbReference type="NCBI Taxonomy" id="1181886"/>
    <lineage>
        <taxon>Bacteria</taxon>
        <taxon>Bacillati</taxon>
        <taxon>Actinomycetota</taxon>
        <taxon>Actinomycetes</taxon>
        <taxon>Pseudonocardiales</taxon>
        <taxon>Pseudonocardiaceae</taxon>
        <taxon>Saccharopolyspora</taxon>
    </lineage>
</organism>
<dbReference type="PANTHER" id="PTHR23513">
    <property type="entry name" value="INTEGRAL MEMBRANE EFFLUX PROTEIN-RELATED"/>
    <property type="match status" value="1"/>
</dbReference>
<feature type="domain" description="Major facilitator superfamily (MFS) profile" evidence="8">
    <location>
        <begin position="21"/>
        <end position="403"/>
    </location>
</feature>
<dbReference type="AlphaFoldDB" id="A0A561U8E5"/>
<proteinExistence type="predicted"/>
<dbReference type="Gene3D" id="1.20.1250.20">
    <property type="entry name" value="MFS general substrate transporter like domains"/>
    <property type="match status" value="1"/>
</dbReference>
<feature type="transmembrane region" description="Helical" evidence="7">
    <location>
        <begin position="233"/>
        <end position="255"/>
    </location>
</feature>
<evidence type="ECO:0000256" key="3">
    <source>
        <dbReference type="ARBA" id="ARBA00022475"/>
    </source>
</evidence>
<dbReference type="GO" id="GO:0022857">
    <property type="term" value="F:transmembrane transporter activity"/>
    <property type="evidence" value="ECO:0007669"/>
    <property type="project" value="InterPro"/>
</dbReference>
<evidence type="ECO:0000256" key="1">
    <source>
        <dbReference type="ARBA" id="ARBA00004651"/>
    </source>
</evidence>
<dbReference type="PANTHER" id="PTHR23513:SF6">
    <property type="entry name" value="MAJOR FACILITATOR SUPERFAMILY ASSOCIATED DOMAIN-CONTAINING PROTEIN"/>
    <property type="match status" value="1"/>
</dbReference>
<feature type="transmembrane region" description="Helical" evidence="7">
    <location>
        <begin position="267"/>
        <end position="285"/>
    </location>
</feature>
<feature type="transmembrane region" description="Helical" evidence="7">
    <location>
        <begin position="320"/>
        <end position="337"/>
    </location>
</feature>
<dbReference type="PROSITE" id="PS50850">
    <property type="entry name" value="MFS"/>
    <property type="match status" value="1"/>
</dbReference>
<protein>
    <submittedName>
        <fullName evidence="9">Putative MFS family arabinose efflux permease</fullName>
    </submittedName>
</protein>
<dbReference type="InterPro" id="IPR036259">
    <property type="entry name" value="MFS_trans_sf"/>
</dbReference>
<feature type="transmembrane region" description="Helical" evidence="7">
    <location>
        <begin position="297"/>
        <end position="314"/>
    </location>
</feature>
<dbReference type="Pfam" id="PF05977">
    <property type="entry name" value="MFS_3"/>
    <property type="match status" value="1"/>
</dbReference>
<feature type="transmembrane region" description="Helical" evidence="7">
    <location>
        <begin position="86"/>
        <end position="107"/>
    </location>
</feature>
<gene>
    <name evidence="9" type="ORF">FHU35_12622</name>
</gene>
<dbReference type="GO" id="GO:0005886">
    <property type="term" value="C:plasma membrane"/>
    <property type="evidence" value="ECO:0007669"/>
    <property type="project" value="UniProtKB-SubCell"/>
</dbReference>
<comment type="subcellular location">
    <subcellularLocation>
        <location evidence="1">Cell membrane</location>
        <topology evidence="1">Multi-pass membrane protein</topology>
    </subcellularLocation>
</comment>
<keyword evidence="6 7" id="KW-0472">Membrane</keyword>
<evidence type="ECO:0000256" key="7">
    <source>
        <dbReference type="SAM" id="Phobius"/>
    </source>
</evidence>
<evidence type="ECO:0000313" key="10">
    <source>
        <dbReference type="Proteomes" id="UP000316184"/>
    </source>
</evidence>